<evidence type="ECO:0000313" key="2">
    <source>
        <dbReference type="Proteomes" id="UP000324800"/>
    </source>
</evidence>
<feature type="non-terminal residue" evidence="1">
    <location>
        <position position="1"/>
    </location>
</feature>
<dbReference type="EMBL" id="SNRW01008410">
    <property type="protein sequence ID" value="KAA6379565.1"/>
    <property type="molecule type" value="Genomic_DNA"/>
</dbReference>
<accession>A0A5J4VAP1</accession>
<dbReference type="PANTHER" id="PTHR33050:SF7">
    <property type="entry name" value="RIBONUCLEASE H"/>
    <property type="match status" value="1"/>
</dbReference>
<proteinExistence type="predicted"/>
<organism evidence="1 2">
    <name type="scientific">Streblomastix strix</name>
    <dbReference type="NCBI Taxonomy" id="222440"/>
    <lineage>
        <taxon>Eukaryota</taxon>
        <taxon>Metamonada</taxon>
        <taxon>Preaxostyla</taxon>
        <taxon>Oxymonadida</taxon>
        <taxon>Streblomastigidae</taxon>
        <taxon>Streblomastix</taxon>
    </lineage>
</organism>
<sequence length="367" mass="42254">LKKGWNSKLYINRSTLQEIYWWKKKIEENKSIRATIHQSQAILTTDASATSWGATLKLQNPEEEIWLQGDWSDKWKLSSSNQRETAAVLCALTRSEHFLRRQRVTALKIEIYNSMTSFNLNREAAAISPQKLTNKILEKVEDLRPQIQAFHIHGKENMIPNSFSRLATSGDYSLRSEVLLEVLSQISVKPTKDMYSNRRSRKFKRFVSATHDRWAATQDSLSMSWKSEIPYLIPLISPIPATLSKLKREGVQALLNVPNWPSRPWLPVLKSMMSRFMIQGESKDLLIRGGRLKKQKRHLPPGKLIAMWIEGTQEKSCLDGFQEREVSPIQLFRKQQEAGIQFEEGIGSVWANSMNIGKALVNQEKTY</sequence>
<dbReference type="AlphaFoldDB" id="A0A5J4VAP1"/>
<protein>
    <recommendedName>
        <fullName evidence="3">RNase H type-1 domain-containing protein</fullName>
    </recommendedName>
</protein>
<evidence type="ECO:0008006" key="3">
    <source>
        <dbReference type="Google" id="ProtNLM"/>
    </source>
</evidence>
<evidence type="ECO:0000313" key="1">
    <source>
        <dbReference type="EMBL" id="KAA6379565.1"/>
    </source>
</evidence>
<reference evidence="1 2" key="1">
    <citation type="submission" date="2019-03" db="EMBL/GenBank/DDBJ databases">
        <title>Single cell metagenomics reveals metabolic interactions within the superorganism composed of flagellate Streblomastix strix and complex community of Bacteroidetes bacteria on its surface.</title>
        <authorList>
            <person name="Treitli S.C."/>
            <person name="Kolisko M."/>
            <person name="Husnik F."/>
            <person name="Keeling P."/>
            <person name="Hampl V."/>
        </authorList>
    </citation>
    <scope>NUCLEOTIDE SEQUENCE [LARGE SCALE GENOMIC DNA]</scope>
    <source>
        <strain evidence="1">ST1C</strain>
    </source>
</reference>
<comment type="caution">
    <text evidence="1">The sequence shown here is derived from an EMBL/GenBank/DDBJ whole genome shotgun (WGS) entry which is preliminary data.</text>
</comment>
<dbReference type="Proteomes" id="UP000324800">
    <property type="component" value="Unassembled WGS sequence"/>
</dbReference>
<dbReference type="PANTHER" id="PTHR33050">
    <property type="entry name" value="REVERSE TRANSCRIPTASE DOMAIN-CONTAINING PROTEIN"/>
    <property type="match status" value="1"/>
</dbReference>
<dbReference type="CDD" id="cd09275">
    <property type="entry name" value="RNase_HI_RT_DIRS1"/>
    <property type="match status" value="1"/>
</dbReference>
<name>A0A5J4VAP1_9EUKA</name>
<dbReference type="InterPro" id="IPR052055">
    <property type="entry name" value="Hepadnavirus_pol/RT"/>
</dbReference>
<gene>
    <name evidence="1" type="ORF">EZS28_024905</name>
</gene>